<organism evidence="2">
    <name type="scientific">Arundo donax</name>
    <name type="common">Giant reed</name>
    <name type="synonym">Donax arundinaceus</name>
    <dbReference type="NCBI Taxonomy" id="35708"/>
    <lineage>
        <taxon>Eukaryota</taxon>
        <taxon>Viridiplantae</taxon>
        <taxon>Streptophyta</taxon>
        <taxon>Embryophyta</taxon>
        <taxon>Tracheophyta</taxon>
        <taxon>Spermatophyta</taxon>
        <taxon>Magnoliopsida</taxon>
        <taxon>Liliopsida</taxon>
        <taxon>Poales</taxon>
        <taxon>Poaceae</taxon>
        <taxon>PACMAD clade</taxon>
        <taxon>Arundinoideae</taxon>
        <taxon>Arundineae</taxon>
        <taxon>Arundo</taxon>
    </lineage>
</organism>
<dbReference type="AlphaFoldDB" id="A0A0A9EK58"/>
<feature type="compositionally biased region" description="Basic and acidic residues" evidence="1">
    <location>
        <begin position="12"/>
        <end position="33"/>
    </location>
</feature>
<accession>A0A0A9EK58</accession>
<feature type="region of interest" description="Disordered" evidence="1">
    <location>
        <begin position="1"/>
        <end position="33"/>
    </location>
</feature>
<sequence length="33" mass="3456">MAVAVTLAGGGLEREGEEKGEAGRGRRGEGRWL</sequence>
<dbReference type="EMBL" id="GBRH01201458">
    <property type="protein sequence ID" value="JAD96437.1"/>
    <property type="molecule type" value="Transcribed_RNA"/>
</dbReference>
<name>A0A0A9EK58_ARUDO</name>
<evidence type="ECO:0000256" key="1">
    <source>
        <dbReference type="SAM" id="MobiDB-lite"/>
    </source>
</evidence>
<reference evidence="2" key="1">
    <citation type="submission" date="2014-09" db="EMBL/GenBank/DDBJ databases">
        <authorList>
            <person name="Magalhaes I.L.F."/>
            <person name="Oliveira U."/>
            <person name="Santos F.R."/>
            <person name="Vidigal T.H.D.A."/>
            <person name="Brescovit A.D."/>
            <person name="Santos A.J."/>
        </authorList>
    </citation>
    <scope>NUCLEOTIDE SEQUENCE</scope>
    <source>
        <tissue evidence="2">Shoot tissue taken approximately 20 cm above the soil surface</tissue>
    </source>
</reference>
<proteinExistence type="predicted"/>
<reference evidence="2" key="2">
    <citation type="journal article" date="2015" name="Data Brief">
        <title>Shoot transcriptome of the giant reed, Arundo donax.</title>
        <authorList>
            <person name="Barrero R.A."/>
            <person name="Guerrero F.D."/>
            <person name="Moolhuijzen P."/>
            <person name="Goolsby J.A."/>
            <person name="Tidwell J."/>
            <person name="Bellgard S.E."/>
            <person name="Bellgard M.I."/>
        </authorList>
    </citation>
    <scope>NUCLEOTIDE SEQUENCE</scope>
    <source>
        <tissue evidence="2">Shoot tissue taken approximately 20 cm above the soil surface</tissue>
    </source>
</reference>
<evidence type="ECO:0000313" key="2">
    <source>
        <dbReference type="EMBL" id="JAD96437.1"/>
    </source>
</evidence>
<protein>
    <submittedName>
        <fullName evidence="2">Uncharacterized protein</fullName>
    </submittedName>
</protein>